<dbReference type="STRING" id="329884.A0A4U0XSX7"/>
<feature type="region of interest" description="Disordered" evidence="1">
    <location>
        <begin position="350"/>
        <end position="426"/>
    </location>
</feature>
<feature type="compositionally biased region" description="Basic and acidic residues" evidence="1">
    <location>
        <begin position="358"/>
        <end position="374"/>
    </location>
</feature>
<feature type="compositionally biased region" description="Basic and acidic residues" evidence="1">
    <location>
        <begin position="203"/>
        <end position="214"/>
    </location>
</feature>
<evidence type="ECO:0000256" key="1">
    <source>
        <dbReference type="SAM" id="MobiDB-lite"/>
    </source>
</evidence>
<dbReference type="OrthoDB" id="10251727at2759"/>
<evidence type="ECO:0000313" key="2">
    <source>
        <dbReference type="EMBL" id="TKA80862.1"/>
    </source>
</evidence>
<evidence type="ECO:0000313" key="3">
    <source>
        <dbReference type="Proteomes" id="UP000309340"/>
    </source>
</evidence>
<feature type="region of interest" description="Disordered" evidence="1">
    <location>
        <begin position="200"/>
        <end position="221"/>
    </location>
</feature>
<evidence type="ECO:0008006" key="4">
    <source>
        <dbReference type="Google" id="ProtNLM"/>
    </source>
</evidence>
<keyword evidence="3" id="KW-1185">Reference proteome</keyword>
<sequence length="455" mass="49178">MAPTETALATRTPVQSKLDPAQTLRATTALLDKIHSDLAARKSTSTTATAAEKLQSLLADTDEAEDAEDEIPIWLVLTTKKHIVDQKRLKPGKVLLPHPYLSTTQESEGGGLRICLITADPQRKYKDLIEHPSFPAELKKRITRVLGIEKVKARYKSFESRRQLLGEYDVFLADDRVITSLPHLLGKVFYRSGSKRPIPVDLQGKRQSVDEQGTKRRKLSEGGTKAVKWEVKPLDVAREVERAVHSALVHLAPSSTTAVKVGKAGMEAGEVGENVVAVVEGLVGKWVPGGWRGVRSVHVKGPETAALPVWMAGELWGDEGEVLEEAAPVKEKGKKRKRGALGEGLAEGAAIEVPGPDGKMRTLEVPGKEPKSVEDVEVVAKSSKKRKSDVPADESTAVKDTEKAEKKARKAALAKQKEEAKKAASTITVTAETATVNGDGKKVAKKARVTAADLI</sequence>
<feature type="compositionally biased region" description="Basic and acidic residues" evidence="1">
    <location>
        <begin position="396"/>
        <end position="405"/>
    </location>
</feature>
<dbReference type="Gene3D" id="3.40.50.790">
    <property type="match status" value="1"/>
</dbReference>
<comment type="caution">
    <text evidence="2">The sequence shown here is derived from an EMBL/GenBank/DDBJ whole genome shotgun (WGS) entry which is preliminary data.</text>
</comment>
<dbReference type="InterPro" id="IPR023674">
    <property type="entry name" value="Ribosomal_uL1-like"/>
</dbReference>
<protein>
    <recommendedName>
        <fullName evidence="4">Ribosomal protein L1</fullName>
    </recommendedName>
</protein>
<dbReference type="InterPro" id="IPR028364">
    <property type="entry name" value="Ribosomal_uL1/biogenesis"/>
</dbReference>
<dbReference type="InterPro" id="IPR050257">
    <property type="entry name" value="eL8/uL1-like"/>
</dbReference>
<dbReference type="PANTHER" id="PTHR23105">
    <property type="entry name" value="RIBOSOMAL PROTEIN L7AE FAMILY MEMBER"/>
    <property type="match status" value="1"/>
</dbReference>
<dbReference type="SUPFAM" id="SSF56808">
    <property type="entry name" value="Ribosomal protein L1"/>
    <property type="match status" value="1"/>
</dbReference>
<dbReference type="GO" id="GO:0003723">
    <property type="term" value="F:RNA binding"/>
    <property type="evidence" value="ECO:0007669"/>
    <property type="project" value="InterPro"/>
</dbReference>
<proteinExistence type="predicted"/>
<dbReference type="Pfam" id="PF00687">
    <property type="entry name" value="Ribosomal_L1"/>
    <property type="match status" value="1"/>
</dbReference>
<dbReference type="AlphaFoldDB" id="A0A4U0XSX7"/>
<gene>
    <name evidence="2" type="ORF">B0A55_02338</name>
</gene>
<organism evidence="2 3">
    <name type="scientific">Friedmanniomyces simplex</name>
    <dbReference type="NCBI Taxonomy" id="329884"/>
    <lineage>
        <taxon>Eukaryota</taxon>
        <taxon>Fungi</taxon>
        <taxon>Dikarya</taxon>
        <taxon>Ascomycota</taxon>
        <taxon>Pezizomycotina</taxon>
        <taxon>Dothideomycetes</taxon>
        <taxon>Dothideomycetidae</taxon>
        <taxon>Mycosphaerellales</taxon>
        <taxon>Teratosphaeriaceae</taxon>
        <taxon>Friedmanniomyces</taxon>
    </lineage>
</organism>
<dbReference type="CDD" id="cd00403">
    <property type="entry name" value="Ribosomal_L1"/>
    <property type="match status" value="1"/>
</dbReference>
<dbReference type="Proteomes" id="UP000309340">
    <property type="component" value="Unassembled WGS sequence"/>
</dbReference>
<dbReference type="EMBL" id="NAJQ01000062">
    <property type="protein sequence ID" value="TKA80862.1"/>
    <property type="molecule type" value="Genomic_DNA"/>
</dbReference>
<dbReference type="InterPro" id="IPR016095">
    <property type="entry name" value="Ribosomal_uL1_3-a/b-sand"/>
</dbReference>
<reference evidence="2 3" key="1">
    <citation type="submission" date="2017-03" db="EMBL/GenBank/DDBJ databases">
        <title>Genomes of endolithic fungi from Antarctica.</title>
        <authorList>
            <person name="Coleine C."/>
            <person name="Masonjones S."/>
            <person name="Stajich J.E."/>
        </authorList>
    </citation>
    <scope>NUCLEOTIDE SEQUENCE [LARGE SCALE GENOMIC DNA]</scope>
    <source>
        <strain evidence="2 3">CCFEE 5184</strain>
    </source>
</reference>
<name>A0A4U0XSX7_9PEZI</name>
<accession>A0A4U0XSX7</accession>